<dbReference type="RefSeq" id="WP_166505459.1">
    <property type="nucleotide sequence ID" value="NZ_FJTZ01000012.1"/>
</dbReference>
<keyword evidence="2" id="KW-1185">Reference proteome</keyword>
<sequence>MFFFNNISGTGVVVYPGSNVEFYEIVDTNEYKISINKRTYKVSEEVYNDVKNRYEK</sequence>
<dbReference type="Proteomes" id="UP000245695">
    <property type="component" value="Chromosome 1"/>
</dbReference>
<evidence type="ECO:0000313" key="2">
    <source>
        <dbReference type="Proteomes" id="UP000245695"/>
    </source>
</evidence>
<proteinExistence type="predicted"/>
<dbReference type="AlphaFoldDB" id="A0A2P2BRJ2"/>
<name>A0A2P2BRJ2_9FIRM</name>
<organism evidence="1 2">
    <name type="scientific">Romboutsia hominis</name>
    <dbReference type="NCBI Taxonomy" id="1507512"/>
    <lineage>
        <taxon>Bacteria</taxon>
        <taxon>Bacillati</taxon>
        <taxon>Bacillota</taxon>
        <taxon>Clostridia</taxon>
        <taxon>Peptostreptococcales</taxon>
        <taxon>Peptostreptococcaceae</taxon>
        <taxon>Romboutsia</taxon>
    </lineage>
</organism>
<protein>
    <submittedName>
        <fullName evidence="1">Uncharacterized protein</fullName>
    </submittedName>
</protein>
<evidence type="ECO:0000313" key="1">
    <source>
        <dbReference type="EMBL" id="CEI72976.1"/>
    </source>
</evidence>
<accession>A0A2P2BRJ2</accession>
<reference evidence="1 2" key="1">
    <citation type="submission" date="2014-09" db="EMBL/GenBank/DDBJ databases">
        <authorList>
            <person name="Hornung B.V."/>
        </authorList>
    </citation>
    <scope>NUCLEOTIDE SEQUENCE [LARGE SCALE GENOMIC DNA]</scope>
    <source>
        <strain evidence="1 2">FRIFI</strain>
    </source>
</reference>
<dbReference type="EMBL" id="LN650648">
    <property type="protein sequence ID" value="CEI72976.1"/>
    <property type="molecule type" value="Genomic_DNA"/>
</dbReference>
<dbReference type="KEGG" id="rhom:FRIFI_1441"/>
<gene>
    <name evidence="1" type="ORF">FRIFI_1441</name>
</gene>